<sequence>MPSRRVLLTRKSILALSVGVVSLPISSPLYAQEEAVKSQQEKSIENITVTARGRVETIVEVPLSERYFSEMEIENARIKGVEDFIGLTPGVTIANAQDSGTNFITIRGVSQVRNGEPPVAVVVDDVIQVNSRSFDQGLFDLQSIEVLRGPQGALYGRNATQGAILINTQKPSDILEGYVQGGIGRGNEYHIEGSVTGPISDDVAFRLSARYYDTDGIYDNITTGEKINFKQDTTLRGHLSFTPTDALSIDIRGSYSDTSSDANTYTYQGVTIDPDTGEVSGYQDASAFDSNSVRRDTAANNRGFDERQTSQLSVRVNYDLDWVTVKSVTAYDTLEQSTGADQFPYSANTSVNPGISFVDGTQNQFIDVEAISQDLRFMSNDDELLRWMFGVYYLATDRYISSSTGYDLGMGIEDVTRAPLLGGAINPTSSFSADDNDNTAYAGYFNFAYDIIDDLELSIAGRYDKDKRKQYVDERQGAYSIDGEYTGAIGSPGAVNEAEFSSFQPKVSLRYLFDSNTALYTSWGKGFRSGQFNQNGVGAQATALGLNVSDVLDQENTETYEVGFKTTLLDGRLHTSGAVYSTDIENAPFFVFVGDLGAQVLVGIDEISIEGGEIEASYDISDDLKIYAGFAISDSTVEAYDLEPSYEGNKAPYVPDTTFNTGLQYRTGISDQLDFFSRVDYQRLGGQYWDPANITKREPVDLTNLRIGIESADGVWSVVGSVNNLFDEEYNAEYVTGGFAYAAAPRVWRIDVRYNFF</sequence>
<evidence type="ECO:0000256" key="4">
    <source>
        <dbReference type="ARBA" id="ARBA00022496"/>
    </source>
</evidence>
<proteinExistence type="inferred from homology"/>
<evidence type="ECO:0000256" key="11">
    <source>
        <dbReference type="PROSITE-ProRule" id="PRU01360"/>
    </source>
</evidence>
<evidence type="ECO:0000313" key="16">
    <source>
        <dbReference type="EMBL" id="NDV89651.1"/>
    </source>
</evidence>
<evidence type="ECO:0000256" key="10">
    <source>
        <dbReference type="ARBA" id="ARBA00023237"/>
    </source>
</evidence>
<evidence type="ECO:0000256" key="5">
    <source>
        <dbReference type="ARBA" id="ARBA00022692"/>
    </source>
</evidence>
<comment type="similarity">
    <text evidence="11 12">Belongs to the TonB-dependent receptor family.</text>
</comment>
<dbReference type="PROSITE" id="PS52016">
    <property type="entry name" value="TONB_DEPENDENT_REC_3"/>
    <property type="match status" value="1"/>
</dbReference>
<reference evidence="16 17" key="1">
    <citation type="submission" date="2020-01" db="EMBL/GenBank/DDBJ databases">
        <authorList>
            <person name="Chen J."/>
            <person name="Zhu S."/>
            <person name="Yang J."/>
        </authorList>
    </citation>
    <scope>NUCLEOTIDE SEQUENCE [LARGE SCALE GENOMIC DNA]</scope>
    <source>
        <strain evidence="16 17">345S023</strain>
    </source>
</reference>
<keyword evidence="4" id="KW-0410">Iron transport</keyword>
<evidence type="ECO:0000256" key="6">
    <source>
        <dbReference type="ARBA" id="ARBA00023004"/>
    </source>
</evidence>
<keyword evidence="6" id="KW-0408">Iron</keyword>
<gene>
    <name evidence="16" type="ORF">GTH32_00370</name>
</gene>
<dbReference type="GO" id="GO:0009279">
    <property type="term" value="C:cell outer membrane"/>
    <property type="evidence" value="ECO:0007669"/>
    <property type="project" value="UniProtKB-SubCell"/>
</dbReference>
<feature type="domain" description="TonB-dependent receptor-like beta-barrel" evidence="14">
    <location>
        <begin position="258"/>
        <end position="725"/>
    </location>
</feature>
<keyword evidence="10 11" id="KW-0998">Cell outer membrane</keyword>
<evidence type="ECO:0000256" key="8">
    <source>
        <dbReference type="ARBA" id="ARBA00023077"/>
    </source>
</evidence>
<feature type="chain" id="PRO_5031269153" evidence="13">
    <location>
        <begin position="32"/>
        <end position="757"/>
    </location>
</feature>
<evidence type="ECO:0000259" key="14">
    <source>
        <dbReference type="Pfam" id="PF00593"/>
    </source>
</evidence>
<dbReference type="Pfam" id="PF07715">
    <property type="entry name" value="Plug"/>
    <property type="match status" value="1"/>
</dbReference>
<dbReference type="GO" id="GO:0006826">
    <property type="term" value="P:iron ion transport"/>
    <property type="evidence" value="ECO:0007669"/>
    <property type="project" value="UniProtKB-KW"/>
</dbReference>
<evidence type="ECO:0000256" key="13">
    <source>
        <dbReference type="SAM" id="SignalP"/>
    </source>
</evidence>
<dbReference type="Gene3D" id="2.40.170.20">
    <property type="entry name" value="TonB-dependent receptor, beta-barrel domain"/>
    <property type="match status" value="1"/>
</dbReference>
<dbReference type="Proteomes" id="UP000470213">
    <property type="component" value="Unassembled WGS sequence"/>
</dbReference>
<organism evidence="16 17">
    <name type="scientific">Alteromonas profundi</name>
    <dbReference type="NCBI Taxonomy" id="2696062"/>
    <lineage>
        <taxon>Bacteria</taxon>
        <taxon>Pseudomonadati</taxon>
        <taxon>Pseudomonadota</taxon>
        <taxon>Gammaproteobacteria</taxon>
        <taxon>Alteromonadales</taxon>
        <taxon>Alteromonadaceae</taxon>
        <taxon>Alteromonas/Salinimonas group</taxon>
        <taxon>Alteromonas</taxon>
    </lineage>
</organism>
<feature type="domain" description="TonB-dependent receptor plug" evidence="15">
    <location>
        <begin position="60"/>
        <end position="163"/>
    </location>
</feature>
<keyword evidence="3 11" id="KW-1134">Transmembrane beta strand</keyword>
<accession>A0A7X5LHV5</accession>
<evidence type="ECO:0000256" key="1">
    <source>
        <dbReference type="ARBA" id="ARBA00004571"/>
    </source>
</evidence>
<keyword evidence="9 11" id="KW-0472">Membrane</keyword>
<keyword evidence="5 11" id="KW-0812">Transmembrane</keyword>
<dbReference type="InterPro" id="IPR012910">
    <property type="entry name" value="Plug_dom"/>
</dbReference>
<keyword evidence="7" id="KW-0406">Ion transport</keyword>
<dbReference type="AlphaFoldDB" id="A0A7X5LHV5"/>
<evidence type="ECO:0000256" key="2">
    <source>
        <dbReference type="ARBA" id="ARBA00022448"/>
    </source>
</evidence>
<dbReference type="SUPFAM" id="SSF56935">
    <property type="entry name" value="Porins"/>
    <property type="match status" value="1"/>
</dbReference>
<comment type="subcellular location">
    <subcellularLocation>
        <location evidence="1 11">Cell outer membrane</location>
        <topology evidence="1 11">Multi-pass membrane protein</topology>
    </subcellularLocation>
</comment>
<evidence type="ECO:0000313" key="17">
    <source>
        <dbReference type="Proteomes" id="UP000470213"/>
    </source>
</evidence>
<name>A0A7X5LHV5_9ALTE</name>
<keyword evidence="13" id="KW-0732">Signal</keyword>
<dbReference type="InterPro" id="IPR039426">
    <property type="entry name" value="TonB-dep_rcpt-like"/>
</dbReference>
<evidence type="ECO:0000256" key="12">
    <source>
        <dbReference type="RuleBase" id="RU003357"/>
    </source>
</evidence>
<dbReference type="InterPro" id="IPR036942">
    <property type="entry name" value="Beta-barrel_TonB_sf"/>
</dbReference>
<dbReference type="Pfam" id="PF00593">
    <property type="entry name" value="TonB_dep_Rec_b-barrel"/>
    <property type="match status" value="1"/>
</dbReference>
<evidence type="ECO:0000256" key="9">
    <source>
        <dbReference type="ARBA" id="ARBA00023136"/>
    </source>
</evidence>
<dbReference type="EMBL" id="JAAAWN010000001">
    <property type="protein sequence ID" value="NDV89651.1"/>
    <property type="molecule type" value="Genomic_DNA"/>
</dbReference>
<keyword evidence="17" id="KW-1185">Reference proteome</keyword>
<dbReference type="PANTHER" id="PTHR32552">
    <property type="entry name" value="FERRICHROME IRON RECEPTOR-RELATED"/>
    <property type="match status" value="1"/>
</dbReference>
<keyword evidence="2 11" id="KW-0813">Transport</keyword>
<keyword evidence="16" id="KW-0675">Receptor</keyword>
<evidence type="ECO:0000259" key="15">
    <source>
        <dbReference type="Pfam" id="PF07715"/>
    </source>
</evidence>
<keyword evidence="8 12" id="KW-0798">TonB box</keyword>
<dbReference type="InterPro" id="IPR000531">
    <property type="entry name" value="Beta-barrel_TonB"/>
</dbReference>
<dbReference type="PANTHER" id="PTHR32552:SF81">
    <property type="entry name" value="TONB-DEPENDENT OUTER MEMBRANE RECEPTOR"/>
    <property type="match status" value="1"/>
</dbReference>
<feature type="signal peptide" evidence="13">
    <location>
        <begin position="1"/>
        <end position="31"/>
    </location>
</feature>
<evidence type="ECO:0000256" key="7">
    <source>
        <dbReference type="ARBA" id="ARBA00023065"/>
    </source>
</evidence>
<evidence type="ECO:0000256" key="3">
    <source>
        <dbReference type="ARBA" id="ARBA00022452"/>
    </source>
</evidence>
<comment type="caution">
    <text evidence="16">The sequence shown here is derived from an EMBL/GenBank/DDBJ whole genome shotgun (WGS) entry which is preliminary data.</text>
</comment>
<protein>
    <submittedName>
        <fullName evidence="16">TonB-dependent receptor</fullName>
    </submittedName>
</protein>